<evidence type="ECO:0000256" key="1">
    <source>
        <dbReference type="SAM" id="MobiDB-lite"/>
    </source>
</evidence>
<keyword evidence="2" id="KW-0472">Membrane</keyword>
<feature type="chain" id="PRO_5025559707" description="Extracellular membrane protein CFEM domain-containing protein" evidence="3">
    <location>
        <begin position="21"/>
        <end position="285"/>
    </location>
</feature>
<evidence type="ECO:0000256" key="2">
    <source>
        <dbReference type="SAM" id="Phobius"/>
    </source>
</evidence>
<evidence type="ECO:0000313" key="4">
    <source>
        <dbReference type="EMBL" id="KAF2635914.1"/>
    </source>
</evidence>
<organism evidence="4 5">
    <name type="scientific">Massarina eburnea CBS 473.64</name>
    <dbReference type="NCBI Taxonomy" id="1395130"/>
    <lineage>
        <taxon>Eukaryota</taxon>
        <taxon>Fungi</taxon>
        <taxon>Dikarya</taxon>
        <taxon>Ascomycota</taxon>
        <taxon>Pezizomycotina</taxon>
        <taxon>Dothideomycetes</taxon>
        <taxon>Pleosporomycetidae</taxon>
        <taxon>Pleosporales</taxon>
        <taxon>Massarineae</taxon>
        <taxon>Massarinaceae</taxon>
        <taxon>Massarina</taxon>
    </lineage>
</organism>
<evidence type="ECO:0000313" key="5">
    <source>
        <dbReference type="Proteomes" id="UP000799753"/>
    </source>
</evidence>
<sequence>MRLSSTIFLFALGLFSIVSAVTTSIFIDQIVAYSELPDCAQYQLSAIVRAQASGCGDNRQLTSFSCFCIEQSTMMASVISTAVQASCAAKETAMASITSPLPQVTQALDVFNSYCARSTELSLYQTSTTGQVTITAAPSSTSAIASATATPTSDTDANSGKVPVAAIAAPVIIGILAIAAVMCLLFWLRRRQVARKGGASEVNGAATSHTPPSYTQSGYEHFGPRRELADNAPAAEEAPSDIAKYRYELEDREFMEPVELEGGEVGGVAKGKMRNGAGGWPKEKI</sequence>
<dbReference type="OrthoDB" id="3794517at2759"/>
<dbReference type="AlphaFoldDB" id="A0A6A6RPE9"/>
<proteinExistence type="predicted"/>
<name>A0A6A6RPE9_9PLEO</name>
<feature type="compositionally biased region" description="Polar residues" evidence="1">
    <location>
        <begin position="205"/>
        <end position="218"/>
    </location>
</feature>
<keyword evidence="3" id="KW-0732">Signal</keyword>
<dbReference type="Proteomes" id="UP000799753">
    <property type="component" value="Unassembled WGS sequence"/>
</dbReference>
<accession>A0A6A6RPE9</accession>
<evidence type="ECO:0000256" key="3">
    <source>
        <dbReference type="SAM" id="SignalP"/>
    </source>
</evidence>
<keyword evidence="2" id="KW-1133">Transmembrane helix</keyword>
<gene>
    <name evidence="4" type="ORF">P280DRAFT_484278</name>
</gene>
<evidence type="ECO:0008006" key="6">
    <source>
        <dbReference type="Google" id="ProtNLM"/>
    </source>
</evidence>
<feature type="region of interest" description="Disordered" evidence="1">
    <location>
        <begin position="266"/>
        <end position="285"/>
    </location>
</feature>
<reference evidence="4" key="1">
    <citation type="journal article" date="2020" name="Stud. Mycol.">
        <title>101 Dothideomycetes genomes: a test case for predicting lifestyles and emergence of pathogens.</title>
        <authorList>
            <person name="Haridas S."/>
            <person name="Albert R."/>
            <person name="Binder M."/>
            <person name="Bloem J."/>
            <person name="Labutti K."/>
            <person name="Salamov A."/>
            <person name="Andreopoulos B."/>
            <person name="Baker S."/>
            <person name="Barry K."/>
            <person name="Bills G."/>
            <person name="Bluhm B."/>
            <person name="Cannon C."/>
            <person name="Castanera R."/>
            <person name="Culley D."/>
            <person name="Daum C."/>
            <person name="Ezra D."/>
            <person name="Gonzalez J."/>
            <person name="Henrissat B."/>
            <person name="Kuo A."/>
            <person name="Liang C."/>
            <person name="Lipzen A."/>
            <person name="Lutzoni F."/>
            <person name="Magnuson J."/>
            <person name="Mondo S."/>
            <person name="Nolan M."/>
            <person name="Ohm R."/>
            <person name="Pangilinan J."/>
            <person name="Park H.-J."/>
            <person name="Ramirez L."/>
            <person name="Alfaro M."/>
            <person name="Sun H."/>
            <person name="Tritt A."/>
            <person name="Yoshinaga Y."/>
            <person name="Zwiers L.-H."/>
            <person name="Turgeon B."/>
            <person name="Goodwin S."/>
            <person name="Spatafora J."/>
            <person name="Crous P."/>
            <person name="Grigoriev I."/>
        </authorList>
    </citation>
    <scope>NUCLEOTIDE SEQUENCE</scope>
    <source>
        <strain evidence="4">CBS 473.64</strain>
    </source>
</reference>
<protein>
    <recommendedName>
        <fullName evidence="6">Extracellular membrane protein CFEM domain-containing protein</fullName>
    </recommendedName>
</protein>
<keyword evidence="5" id="KW-1185">Reference proteome</keyword>
<feature type="signal peptide" evidence="3">
    <location>
        <begin position="1"/>
        <end position="20"/>
    </location>
</feature>
<feature type="region of interest" description="Disordered" evidence="1">
    <location>
        <begin position="198"/>
        <end position="221"/>
    </location>
</feature>
<feature type="transmembrane region" description="Helical" evidence="2">
    <location>
        <begin position="164"/>
        <end position="188"/>
    </location>
</feature>
<keyword evidence="2" id="KW-0812">Transmembrane</keyword>
<dbReference type="EMBL" id="MU006802">
    <property type="protein sequence ID" value="KAF2635914.1"/>
    <property type="molecule type" value="Genomic_DNA"/>
</dbReference>